<dbReference type="InterPro" id="IPR001310">
    <property type="entry name" value="Histidine_triad_HIT"/>
</dbReference>
<dbReference type="SUPFAM" id="SSF54197">
    <property type="entry name" value="HIT-like"/>
    <property type="match status" value="1"/>
</dbReference>
<gene>
    <name evidence="4" type="ordered locus">TEQUI_0623</name>
</gene>
<evidence type="ECO:0000313" key="4">
    <source>
        <dbReference type="EMBL" id="ADU91561.1"/>
    </source>
</evidence>
<dbReference type="Gene3D" id="3.30.428.10">
    <property type="entry name" value="HIT-like"/>
    <property type="match status" value="1"/>
</dbReference>
<feature type="domain" description="HIT" evidence="3">
    <location>
        <begin position="14"/>
        <end position="121"/>
    </location>
</feature>
<dbReference type="Pfam" id="PF01230">
    <property type="entry name" value="HIT"/>
    <property type="match status" value="1"/>
</dbReference>
<evidence type="ECO:0000256" key="1">
    <source>
        <dbReference type="PIRSR" id="PIRSR601310-1"/>
    </source>
</evidence>
<dbReference type="AlphaFoldDB" id="A0A654KGK5"/>
<dbReference type="GO" id="GO:0009117">
    <property type="term" value="P:nucleotide metabolic process"/>
    <property type="evidence" value="ECO:0007669"/>
    <property type="project" value="TreeGrafter"/>
</dbReference>
<comment type="caution">
    <text evidence="2">Lacks conserved residue(s) required for the propagation of feature annotation.</text>
</comment>
<dbReference type="InterPro" id="IPR011146">
    <property type="entry name" value="HIT-like"/>
</dbReference>
<evidence type="ECO:0000313" key="5">
    <source>
        <dbReference type="Proteomes" id="UP000007472"/>
    </source>
</evidence>
<dbReference type="GO" id="GO:0003824">
    <property type="term" value="F:catalytic activity"/>
    <property type="evidence" value="ECO:0007669"/>
    <property type="project" value="InterPro"/>
</dbReference>
<evidence type="ECO:0000259" key="3">
    <source>
        <dbReference type="PROSITE" id="PS51084"/>
    </source>
</evidence>
<dbReference type="PANTHER" id="PTHR46648">
    <property type="entry name" value="HIT FAMILY PROTEIN 1"/>
    <property type="match status" value="1"/>
</dbReference>
<accession>A0A654KGK5</accession>
<dbReference type="Proteomes" id="UP000007472">
    <property type="component" value="Chromosome"/>
</dbReference>
<dbReference type="PANTHER" id="PTHR46648:SF1">
    <property type="entry name" value="ADENOSINE 5'-MONOPHOSPHORAMIDASE HNT1"/>
    <property type="match status" value="1"/>
</dbReference>
<evidence type="ECO:0000256" key="2">
    <source>
        <dbReference type="PROSITE-ProRule" id="PRU00464"/>
    </source>
</evidence>
<organism evidence="4 5">
    <name type="scientific">Taylorella equigenitalis (strain MCE9)</name>
    <dbReference type="NCBI Taxonomy" id="937774"/>
    <lineage>
        <taxon>Bacteria</taxon>
        <taxon>Pseudomonadati</taxon>
        <taxon>Pseudomonadota</taxon>
        <taxon>Betaproteobacteria</taxon>
        <taxon>Burkholderiales</taxon>
        <taxon>Alcaligenaceae</taxon>
        <taxon>Taylorella</taxon>
    </lineage>
</organism>
<protein>
    <submittedName>
        <fullName evidence="4">Putative Hit-like protein</fullName>
    </submittedName>
</protein>
<proteinExistence type="predicted"/>
<dbReference type="PROSITE" id="PS51084">
    <property type="entry name" value="HIT_2"/>
    <property type="match status" value="1"/>
</dbReference>
<dbReference type="InterPro" id="IPR036265">
    <property type="entry name" value="HIT-like_sf"/>
</dbReference>
<sequence length="145" mass="16736">MKENFGRDYDDQNIFSKIIKGEIPSYKVYEDEHTLVIMDIMPQSKGHLLIITKENSATFFDLSIEAAQACIKTAKLIAPYLMQLTKADGLIIKQFNHEVAGQTVFQVHFHLIPVYADKEMQAHARHNVDMEELKQFAEELKNMIH</sequence>
<dbReference type="KEGG" id="teq:TEQUI_0623"/>
<dbReference type="PRINTS" id="PR00332">
    <property type="entry name" value="HISTRIAD"/>
</dbReference>
<feature type="active site" description="Tele-AMP-histidine intermediate" evidence="1">
    <location>
        <position position="108"/>
    </location>
</feature>
<reference evidence="4 5" key="1">
    <citation type="journal article" date="2011" name="J. Bacteriol.">
        <title>Genome sequence of Taylorella equigenitalis MCE9, the causative agent of contagious equine metritis.</title>
        <authorList>
            <person name="Hebert L."/>
            <person name="Moumen B."/>
            <person name="Duquesne F."/>
            <person name="Breuil M.F."/>
            <person name="Laugier C."/>
            <person name="Batto J.M."/>
            <person name="Renault P."/>
            <person name="Petry S."/>
        </authorList>
    </citation>
    <scope>NUCLEOTIDE SEQUENCE [LARGE SCALE GENOMIC DNA]</scope>
    <source>
        <strain evidence="4 5">MCE9</strain>
    </source>
</reference>
<name>A0A654KGK5_TAYEM</name>
<dbReference type="EMBL" id="CP002456">
    <property type="protein sequence ID" value="ADU91561.1"/>
    <property type="molecule type" value="Genomic_DNA"/>
</dbReference>